<proteinExistence type="inferred from homology"/>
<gene>
    <name evidence="14" type="primary">uppP</name>
    <name evidence="15" type="ORF">ACFOSU_01440</name>
</gene>
<sequence>MEWYQMVVLAVVQGITEFLPISSSAHLILVPHFLGWPDQGLGFDLAMHLGTLVAVIVYFRRDVALLWLAWVQSMSRGRRDVDVTMAWGLLLATIPALVFGLVIGMLGEDMLRVPGIIATTSIVFGVLLGVADARSRRDRVATDLGWREYLGIGLLQAIAIIPGASRSGMTIMGGRAAGLSRQAAARVSFFMAIPITAAAISFEVLKLLDAGAPTAWGQLGIAAVLACVSALVAIHYFLRMLQSIGMMPFVIYRVLLGLFLFAVFGWSG</sequence>
<dbReference type="EMBL" id="JBHRSS010000001">
    <property type="protein sequence ID" value="MFC3102548.1"/>
    <property type="molecule type" value="Genomic_DNA"/>
</dbReference>
<feature type="transmembrane region" description="Helical" evidence="14">
    <location>
        <begin position="250"/>
        <end position="267"/>
    </location>
</feature>
<keyword evidence="9 14" id="KW-0472">Membrane</keyword>
<feature type="transmembrane region" description="Helical" evidence="14">
    <location>
        <begin position="7"/>
        <end position="29"/>
    </location>
</feature>
<keyword evidence="7 14" id="KW-0378">Hydrolase</keyword>
<name>A0ABV7EIJ4_9GAMM</name>
<evidence type="ECO:0000256" key="9">
    <source>
        <dbReference type="ARBA" id="ARBA00023136"/>
    </source>
</evidence>
<dbReference type="Proteomes" id="UP001595462">
    <property type="component" value="Unassembled WGS sequence"/>
</dbReference>
<comment type="miscellaneous">
    <text evidence="14">Bacitracin is thought to be involved in the inhibition of peptidoglycan synthesis by sequestering undecaprenyl diphosphate, thereby reducing the pool of lipid carrier available.</text>
</comment>
<dbReference type="NCBIfam" id="TIGR00753">
    <property type="entry name" value="undec_PP_bacA"/>
    <property type="match status" value="1"/>
</dbReference>
<keyword evidence="16" id="KW-1185">Reference proteome</keyword>
<dbReference type="InterPro" id="IPR003824">
    <property type="entry name" value="UppP"/>
</dbReference>
<feature type="transmembrane region" description="Helical" evidence="14">
    <location>
        <begin position="113"/>
        <end position="131"/>
    </location>
</feature>
<dbReference type="Pfam" id="PF02673">
    <property type="entry name" value="BacA"/>
    <property type="match status" value="1"/>
</dbReference>
<feature type="transmembrane region" description="Helical" evidence="14">
    <location>
        <begin position="183"/>
        <end position="204"/>
    </location>
</feature>
<evidence type="ECO:0000313" key="16">
    <source>
        <dbReference type="Proteomes" id="UP001595462"/>
    </source>
</evidence>
<dbReference type="GO" id="GO:0050380">
    <property type="term" value="F:undecaprenyl-diphosphatase activity"/>
    <property type="evidence" value="ECO:0007669"/>
    <property type="project" value="UniProtKB-EC"/>
</dbReference>
<dbReference type="PANTHER" id="PTHR30622">
    <property type="entry name" value="UNDECAPRENYL-DIPHOSPHATASE"/>
    <property type="match status" value="1"/>
</dbReference>
<evidence type="ECO:0000256" key="1">
    <source>
        <dbReference type="ARBA" id="ARBA00004651"/>
    </source>
</evidence>
<keyword evidence="5 14" id="KW-1003">Cell membrane</keyword>
<feature type="transmembrane region" description="Helical" evidence="14">
    <location>
        <begin position="49"/>
        <end position="71"/>
    </location>
</feature>
<evidence type="ECO:0000256" key="7">
    <source>
        <dbReference type="ARBA" id="ARBA00022801"/>
    </source>
</evidence>
<dbReference type="EC" id="3.6.1.27" evidence="3 14"/>
<keyword evidence="14" id="KW-0133">Cell shape</keyword>
<comment type="caution">
    <text evidence="15">The sequence shown here is derived from an EMBL/GenBank/DDBJ whole genome shotgun (WGS) entry which is preliminary data.</text>
</comment>
<keyword evidence="10 14" id="KW-0046">Antibiotic resistance</keyword>
<keyword evidence="14" id="KW-0961">Cell wall biogenesis/degradation</keyword>
<dbReference type="HAMAP" id="MF_01006">
    <property type="entry name" value="Undec_diphosphatase"/>
    <property type="match status" value="1"/>
</dbReference>
<keyword evidence="14" id="KW-0573">Peptidoglycan synthesis</keyword>
<feature type="transmembrane region" description="Helical" evidence="14">
    <location>
        <begin position="216"/>
        <end position="238"/>
    </location>
</feature>
<accession>A0ABV7EIJ4</accession>
<keyword evidence="6 14" id="KW-0812">Transmembrane</keyword>
<keyword evidence="8 14" id="KW-1133">Transmembrane helix</keyword>
<evidence type="ECO:0000256" key="3">
    <source>
        <dbReference type="ARBA" id="ARBA00012374"/>
    </source>
</evidence>
<evidence type="ECO:0000256" key="8">
    <source>
        <dbReference type="ARBA" id="ARBA00022989"/>
    </source>
</evidence>
<comment type="function">
    <text evidence="14">Catalyzes the dephosphorylation of undecaprenyl diphosphate (UPP). Confers resistance to bacitracin.</text>
</comment>
<comment type="subcellular location">
    <subcellularLocation>
        <location evidence="1 14">Cell membrane</location>
        <topology evidence="1 14">Multi-pass membrane protein</topology>
    </subcellularLocation>
</comment>
<evidence type="ECO:0000256" key="13">
    <source>
        <dbReference type="ARBA" id="ARBA00047594"/>
    </source>
</evidence>
<evidence type="ECO:0000256" key="2">
    <source>
        <dbReference type="ARBA" id="ARBA00010621"/>
    </source>
</evidence>
<evidence type="ECO:0000256" key="5">
    <source>
        <dbReference type="ARBA" id="ARBA00022475"/>
    </source>
</evidence>
<evidence type="ECO:0000256" key="14">
    <source>
        <dbReference type="HAMAP-Rule" id="MF_01006"/>
    </source>
</evidence>
<evidence type="ECO:0000256" key="12">
    <source>
        <dbReference type="ARBA" id="ARBA00032932"/>
    </source>
</evidence>
<comment type="catalytic activity">
    <reaction evidence="13 14">
        <text>di-trans,octa-cis-undecaprenyl diphosphate + H2O = di-trans,octa-cis-undecaprenyl phosphate + phosphate + H(+)</text>
        <dbReference type="Rhea" id="RHEA:28094"/>
        <dbReference type="ChEBI" id="CHEBI:15377"/>
        <dbReference type="ChEBI" id="CHEBI:15378"/>
        <dbReference type="ChEBI" id="CHEBI:43474"/>
        <dbReference type="ChEBI" id="CHEBI:58405"/>
        <dbReference type="ChEBI" id="CHEBI:60392"/>
        <dbReference type="EC" id="3.6.1.27"/>
    </reaction>
</comment>
<feature type="transmembrane region" description="Helical" evidence="14">
    <location>
        <begin position="83"/>
        <end position="107"/>
    </location>
</feature>
<dbReference type="PANTHER" id="PTHR30622:SF4">
    <property type="entry name" value="UNDECAPRENYL-DIPHOSPHATASE"/>
    <property type="match status" value="1"/>
</dbReference>
<reference evidence="16" key="1">
    <citation type="journal article" date="2019" name="Int. J. Syst. Evol. Microbiol.">
        <title>The Global Catalogue of Microorganisms (GCM) 10K type strain sequencing project: providing services to taxonomists for standard genome sequencing and annotation.</title>
        <authorList>
            <consortium name="The Broad Institute Genomics Platform"/>
            <consortium name="The Broad Institute Genome Sequencing Center for Infectious Disease"/>
            <person name="Wu L."/>
            <person name="Ma J."/>
        </authorList>
    </citation>
    <scope>NUCLEOTIDE SEQUENCE [LARGE SCALE GENOMIC DNA]</scope>
    <source>
        <strain evidence="16">KCTC 52640</strain>
    </source>
</reference>
<protein>
    <recommendedName>
        <fullName evidence="4 14">Undecaprenyl-diphosphatase</fullName>
        <ecNumber evidence="3 14">3.6.1.27</ecNumber>
    </recommendedName>
    <alternativeName>
        <fullName evidence="12 14">Bacitracin resistance protein</fullName>
    </alternativeName>
    <alternativeName>
        <fullName evidence="11 14">Undecaprenyl pyrophosphate phosphatase</fullName>
    </alternativeName>
</protein>
<dbReference type="RefSeq" id="WP_380685719.1">
    <property type="nucleotide sequence ID" value="NZ_JBHRSS010000001.1"/>
</dbReference>
<evidence type="ECO:0000256" key="4">
    <source>
        <dbReference type="ARBA" id="ARBA00021581"/>
    </source>
</evidence>
<evidence type="ECO:0000256" key="10">
    <source>
        <dbReference type="ARBA" id="ARBA00023251"/>
    </source>
</evidence>
<dbReference type="NCBIfam" id="NF001393">
    <property type="entry name" value="PRK00281.2-4"/>
    <property type="match status" value="1"/>
</dbReference>
<evidence type="ECO:0000313" key="15">
    <source>
        <dbReference type="EMBL" id="MFC3102548.1"/>
    </source>
</evidence>
<evidence type="ECO:0000256" key="11">
    <source>
        <dbReference type="ARBA" id="ARBA00032707"/>
    </source>
</evidence>
<comment type="similarity">
    <text evidence="2 14">Belongs to the UppP family.</text>
</comment>
<organism evidence="15 16">
    <name type="scientific">Salinisphaera aquimarina</name>
    <dbReference type="NCBI Taxonomy" id="2094031"/>
    <lineage>
        <taxon>Bacteria</taxon>
        <taxon>Pseudomonadati</taxon>
        <taxon>Pseudomonadota</taxon>
        <taxon>Gammaproteobacteria</taxon>
        <taxon>Salinisphaerales</taxon>
        <taxon>Salinisphaeraceae</taxon>
        <taxon>Salinisphaera</taxon>
    </lineage>
</organism>
<evidence type="ECO:0000256" key="6">
    <source>
        <dbReference type="ARBA" id="ARBA00022692"/>
    </source>
</evidence>